<keyword evidence="3" id="KW-0131">Cell cycle</keyword>
<accession>A0AAV9SEU8</accession>
<reference evidence="6 7" key="1">
    <citation type="submission" date="2021-06" db="EMBL/GenBank/DDBJ databases">
        <authorList>
            <person name="Palmer J.M."/>
        </authorList>
    </citation>
    <scope>NUCLEOTIDE SEQUENCE [LARGE SCALE GENOMIC DNA]</scope>
    <source>
        <strain evidence="6 7">MEX-2019</strain>
        <tissue evidence="6">Muscle</tissue>
    </source>
</reference>
<dbReference type="PANTHER" id="PTHR16484:SF4">
    <property type="entry name" value="PARTITIONING DEFECTIVE 3 HOMOLOG B"/>
    <property type="match status" value="1"/>
</dbReference>
<dbReference type="AlphaFoldDB" id="A0AAV9SEU8"/>
<dbReference type="InterPro" id="IPR052213">
    <property type="entry name" value="PAR3"/>
</dbReference>
<protein>
    <submittedName>
        <fullName evidence="6">Partitioning defective 3 B</fullName>
    </submittedName>
</protein>
<name>A0AAV9SEU8_9TELE</name>
<dbReference type="GO" id="GO:0045197">
    <property type="term" value="P:establishment or maintenance of epithelial cell apical/basal polarity"/>
    <property type="evidence" value="ECO:0007669"/>
    <property type="project" value="TreeGrafter"/>
</dbReference>
<gene>
    <name evidence="6" type="primary">PARD3B</name>
    <name evidence="6" type="ORF">CRENBAI_011873</name>
</gene>
<evidence type="ECO:0000313" key="7">
    <source>
        <dbReference type="Proteomes" id="UP001311232"/>
    </source>
</evidence>
<dbReference type="Proteomes" id="UP001311232">
    <property type="component" value="Unassembled WGS sequence"/>
</dbReference>
<feature type="region of interest" description="Disordered" evidence="4">
    <location>
        <begin position="97"/>
        <end position="123"/>
    </location>
</feature>
<dbReference type="GO" id="GO:0051301">
    <property type="term" value="P:cell division"/>
    <property type="evidence" value="ECO:0007669"/>
    <property type="project" value="UniProtKB-KW"/>
</dbReference>
<evidence type="ECO:0000256" key="2">
    <source>
        <dbReference type="ARBA" id="ARBA00022737"/>
    </source>
</evidence>
<organism evidence="6 7">
    <name type="scientific">Crenichthys baileyi</name>
    <name type="common">White River springfish</name>
    <dbReference type="NCBI Taxonomy" id="28760"/>
    <lineage>
        <taxon>Eukaryota</taxon>
        <taxon>Metazoa</taxon>
        <taxon>Chordata</taxon>
        <taxon>Craniata</taxon>
        <taxon>Vertebrata</taxon>
        <taxon>Euteleostomi</taxon>
        <taxon>Actinopterygii</taxon>
        <taxon>Neopterygii</taxon>
        <taxon>Teleostei</taxon>
        <taxon>Neoteleostei</taxon>
        <taxon>Acanthomorphata</taxon>
        <taxon>Ovalentaria</taxon>
        <taxon>Atherinomorphae</taxon>
        <taxon>Cyprinodontiformes</taxon>
        <taxon>Goodeidae</taxon>
        <taxon>Crenichthys</taxon>
    </lineage>
</organism>
<dbReference type="GO" id="GO:0016324">
    <property type="term" value="C:apical plasma membrane"/>
    <property type="evidence" value="ECO:0007669"/>
    <property type="project" value="TreeGrafter"/>
</dbReference>
<evidence type="ECO:0000313" key="6">
    <source>
        <dbReference type="EMBL" id="KAK5619322.1"/>
    </source>
</evidence>
<dbReference type="Pfam" id="PF12053">
    <property type="entry name" value="Par3_HAL_N_term"/>
    <property type="match status" value="1"/>
</dbReference>
<comment type="caution">
    <text evidence="6">The sequence shown here is derived from an EMBL/GenBank/DDBJ whole genome shotgun (WGS) entry which is preliminary data.</text>
</comment>
<evidence type="ECO:0000259" key="5">
    <source>
        <dbReference type="Pfam" id="PF12053"/>
    </source>
</evidence>
<dbReference type="GO" id="GO:0005912">
    <property type="term" value="C:adherens junction"/>
    <property type="evidence" value="ECO:0007669"/>
    <property type="project" value="TreeGrafter"/>
</dbReference>
<dbReference type="GO" id="GO:0008104">
    <property type="term" value="P:intracellular protein localization"/>
    <property type="evidence" value="ECO:0007669"/>
    <property type="project" value="TreeGrafter"/>
</dbReference>
<evidence type="ECO:0000256" key="1">
    <source>
        <dbReference type="ARBA" id="ARBA00022618"/>
    </source>
</evidence>
<keyword evidence="2" id="KW-0677">Repeat</keyword>
<dbReference type="GO" id="GO:0043296">
    <property type="term" value="C:apical junction complex"/>
    <property type="evidence" value="ECO:0007669"/>
    <property type="project" value="TreeGrafter"/>
</dbReference>
<dbReference type="GO" id="GO:0000226">
    <property type="term" value="P:microtubule cytoskeleton organization"/>
    <property type="evidence" value="ECO:0007669"/>
    <property type="project" value="TreeGrafter"/>
</dbReference>
<dbReference type="EMBL" id="JAHHUM010000580">
    <property type="protein sequence ID" value="KAK5619322.1"/>
    <property type="molecule type" value="Genomic_DNA"/>
</dbReference>
<keyword evidence="1" id="KW-0132">Cell division</keyword>
<evidence type="ECO:0000256" key="4">
    <source>
        <dbReference type="SAM" id="MobiDB-lite"/>
    </source>
</evidence>
<dbReference type="GO" id="GO:0030010">
    <property type="term" value="P:establishment of cell polarity"/>
    <property type="evidence" value="ECO:0007669"/>
    <property type="project" value="TreeGrafter"/>
</dbReference>
<dbReference type="GO" id="GO:0007155">
    <property type="term" value="P:cell adhesion"/>
    <property type="evidence" value="ECO:0007669"/>
    <property type="project" value="TreeGrafter"/>
</dbReference>
<dbReference type="GO" id="GO:0035091">
    <property type="term" value="F:phosphatidylinositol binding"/>
    <property type="evidence" value="ECO:0007669"/>
    <property type="project" value="TreeGrafter"/>
</dbReference>
<dbReference type="GO" id="GO:0005938">
    <property type="term" value="C:cell cortex"/>
    <property type="evidence" value="ECO:0007669"/>
    <property type="project" value="TreeGrafter"/>
</dbReference>
<evidence type="ECO:0000256" key="3">
    <source>
        <dbReference type="ARBA" id="ARBA00023306"/>
    </source>
</evidence>
<dbReference type="Gene3D" id="3.10.20.90">
    <property type="entry name" value="Phosphatidylinositol 3-kinase Catalytic Subunit, Chain A, domain 1"/>
    <property type="match status" value="1"/>
</dbReference>
<sequence>MVMVNLTERDTCCSGFDRQCESTAGMKVTVTFGDTAVVVPCKAGWTVRELIEQATRRYRRVIEQQHGDVPVNIHHLEYVDGGILDIDDLLSDLVEDREKEWSQREGPPPHSVGSVLAMDANER</sequence>
<dbReference type="GO" id="GO:0051660">
    <property type="term" value="P:establishment of centrosome localization"/>
    <property type="evidence" value="ECO:0007669"/>
    <property type="project" value="TreeGrafter"/>
</dbReference>
<proteinExistence type="predicted"/>
<feature type="domain" description="Par3/HAL N-terminal" evidence="5">
    <location>
        <begin position="26"/>
        <end position="99"/>
    </location>
</feature>
<dbReference type="InterPro" id="IPR021922">
    <property type="entry name" value="Par3/HAL_N"/>
</dbReference>
<dbReference type="PANTHER" id="PTHR16484">
    <property type="entry name" value="PARTITIONING DEFECTIVE 3 RELATED"/>
    <property type="match status" value="1"/>
</dbReference>
<keyword evidence="7" id="KW-1185">Reference proteome</keyword>